<keyword evidence="5" id="KW-1185">Reference proteome</keyword>
<organism evidence="4 5">
    <name type="scientific">Nocardia yunnanensis</name>
    <dbReference type="NCBI Taxonomy" id="2382165"/>
    <lineage>
        <taxon>Bacteria</taxon>
        <taxon>Bacillati</taxon>
        <taxon>Actinomycetota</taxon>
        <taxon>Actinomycetes</taxon>
        <taxon>Mycobacteriales</taxon>
        <taxon>Nocardiaceae</taxon>
        <taxon>Nocardia</taxon>
    </lineage>
</organism>
<evidence type="ECO:0000313" key="4">
    <source>
        <dbReference type="EMBL" id="AYF73712.1"/>
    </source>
</evidence>
<dbReference type="InterPro" id="IPR029061">
    <property type="entry name" value="THDP-binding"/>
</dbReference>
<dbReference type="Proteomes" id="UP000267164">
    <property type="component" value="Chromosome"/>
</dbReference>
<dbReference type="OrthoDB" id="9785953at2"/>
<dbReference type="PANTHER" id="PTHR42818">
    <property type="entry name" value="SULFOPYRUVATE DECARBOXYLASE SUBUNIT ALPHA"/>
    <property type="match status" value="1"/>
</dbReference>
<evidence type="ECO:0000256" key="1">
    <source>
        <dbReference type="ARBA" id="ARBA00022793"/>
    </source>
</evidence>
<accession>A0A386Z7G4</accession>
<reference evidence="4 5" key="1">
    <citation type="submission" date="2018-09" db="EMBL/GenBank/DDBJ databases">
        <title>Nocardia yunnanensis sp. nov., an actinomycete isolated from a soil sample.</title>
        <authorList>
            <person name="Zhang J."/>
        </authorList>
    </citation>
    <scope>NUCLEOTIDE SEQUENCE [LARGE SCALE GENOMIC DNA]</scope>
    <source>
        <strain evidence="4 5">CFHS0054</strain>
    </source>
</reference>
<dbReference type="GO" id="GO:0016831">
    <property type="term" value="F:carboxy-lyase activity"/>
    <property type="evidence" value="ECO:0007669"/>
    <property type="project" value="UniProtKB-KW"/>
</dbReference>
<dbReference type="InterPro" id="IPR051818">
    <property type="entry name" value="TPP_dependent_decarboxylase"/>
</dbReference>
<evidence type="ECO:0000259" key="3">
    <source>
        <dbReference type="Pfam" id="PF02775"/>
    </source>
</evidence>
<keyword evidence="1" id="KW-0210">Decarboxylase</keyword>
<dbReference type="InterPro" id="IPR011766">
    <property type="entry name" value="TPP_enzyme_TPP-bd"/>
</dbReference>
<keyword evidence="4" id="KW-0670">Pyruvate</keyword>
<sequence>MRRMDALRVLADHTAELPLVVTCAASSRELAAVADRPNHLYLLDAMGLAGSVATGIALALDDTPVPKVIAIEGDGSLLMNPNVLITGGFLRPDKLVMVLLDNAVYGATGNLPTYAEAIDLGRLAEAGGWTVCRADTPAELATEFTRALALSGPVLVHVRLEAGNAADIPKLLEDPVVLGRRFQDWLRTRIDAPLEVAL</sequence>
<evidence type="ECO:0000256" key="2">
    <source>
        <dbReference type="ARBA" id="ARBA00023239"/>
    </source>
</evidence>
<feature type="domain" description="Thiamine pyrophosphate enzyme TPP-binding" evidence="3">
    <location>
        <begin position="38"/>
        <end position="158"/>
    </location>
</feature>
<keyword evidence="2" id="KW-0456">Lyase</keyword>
<proteinExistence type="predicted"/>
<dbReference type="Gene3D" id="3.40.50.970">
    <property type="match status" value="1"/>
</dbReference>
<dbReference type="Pfam" id="PF02775">
    <property type="entry name" value="TPP_enzyme_C"/>
    <property type="match status" value="1"/>
</dbReference>
<evidence type="ECO:0000313" key="5">
    <source>
        <dbReference type="Proteomes" id="UP000267164"/>
    </source>
</evidence>
<dbReference type="PANTHER" id="PTHR42818:SF1">
    <property type="entry name" value="SULFOPYRUVATE DECARBOXYLASE"/>
    <property type="match status" value="1"/>
</dbReference>
<dbReference type="GO" id="GO:0000287">
    <property type="term" value="F:magnesium ion binding"/>
    <property type="evidence" value="ECO:0007669"/>
    <property type="project" value="UniProtKB-ARBA"/>
</dbReference>
<dbReference type="GO" id="GO:0030976">
    <property type="term" value="F:thiamine pyrophosphate binding"/>
    <property type="evidence" value="ECO:0007669"/>
    <property type="project" value="InterPro"/>
</dbReference>
<dbReference type="EMBL" id="CP032568">
    <property type="protein sequence ID" value="AYF73712.1"/>
    <property type="molecule type" value="Genomic_DNA"/>
</dbReference>
<name>A0A386Z7G4_9NOCA</name>
<dbReference type="SUPFAM" id="SSF52518">
    <property type="entry name" value="Thiamin diphosphate-binding fold (THDP-binding)"/>
    <property type="match status" value="1"/>
</dbReference>
<protein>
    <submittedName>
        <fullName evidence="4">Phosphonopyruvate decarboxylase</fullName>
    </submittedName>
</protein>
<dbReference type="AlphaFoldDB" id="A0A386Z7G4"/>
<dbReference type="KEGG" id="nyu:D7D52_07405"/>
<gene>
    <name evidence="4" type="ORF">D7D52_07405</name>
</gene>